<dbReference type="AlphaFoldDB" id="A0A6N8DR87"/>
<dbReference type="RefSeq" id="WP_155446374.1">
    <property type="nucleotide sequence ID" value="NZ_JAOQNR010000008.1"/>
</dbReference>
<dbReference type="Pfam" id="PF02325">
    <property type="entry name" value="CCB3_YggT"/>
    <property type="match status" value="1"/>
</dbReference>
<protein>
    <submittedName>
        <fullName evidence="3">YggT family protein</fullName>
    </submittedName>
</protein>
<dbReference type="OrthoDB" id="9814445at2"/>
<comment type="caution">
    <text evidence="3">The sequence shown here is derived from an EMBL/GenBank/DDBJ whole genome shotgun (WGS) entry which is preliminary data.</text>
</comment>
<dbReference type="PANTHER" id="PTHR33219">
    <property type="entry name" value="YLMG HOMOLOG PROTEIN 2, CHLOROPLASTIC"/>
    <property type="match status" value="1"/>
</dbReference>
<proteinExistence type="inferred from homology"/>
<comment type="similarity">
    <text evidence="1">Belongs to the YggT family.</text>
</comment>
<feature type="transmembrane region" description="Helical" evidence="2">
    <location>
        <begin position="18"/>
        <end position="38"/>
    </location>
</feature>
<evidence type="ECO:0000313" key="3">
    <source>
        <dbReference type="EMBL" id="MTV31691.1"/>
    </source>
</evidence>
<evidence type="ECO:0000313" key="4">
    <source>
        <dbReference type="Proteomes" id="UP000439113"/>
    </source>
</evidence>
<gene>
    <name evidence="3" type="ORF">GJ654_11880</name>
</gene>
<keyword evidence="2" id="KW-0472">Membrane</keyword>
<dbReference type="Proteomes" id="UP000439113">
    <property type="component" value="Unassembled WGS sequence"/>
</dbReference>
<keyword evidence="2" id="KW-1133">Transmembrane helix</keyword>
<dbReference type="PANTHER" id="PTHR33219:SF14">
    <property type="entry name" value="PROTEIN COFACTOR ASSEMBLY OF COMPLEX C SUBUNIT B CCB3, CHLOROPLASTIC-RELATED"/>
    <property type="match status" value="1"/>
</dbReference>
<evidence type="ECO:0000256" key="2">
    <source>
        <dbReference type="SAM" id="Phobius"/>
    </source>
</evidence>
<keyword evidence="2" id="KW-0812">Transmembrane</keyword>
<dbReference type="InterPro" id="IPR003425">
    <property type="entry name" value="CCB3/YggT"/>
</dbReference>
<evidence type="ECO:0000256" key="1">
    <source>
        <dbReference type="ARBA" id="ARBA00010894"/>
    </source>
</evidence>
<feature type="transmembrane region" description="Helical" evidence="2">
    <location>
        <begin position="78"/>
        <end position="99"/>
    </location>
</feature>
<sequence length="104" mass="11832">MAAFIIPVFKVIDMALNLYWWVIIIMAVMSWLLAFDVINMRNDLVRSLWNMSNALTEPVLRPIRRFLPPVAGMDISPIVLLLLLSFVQMELGVLANALLRAAYS</sequence>
<accession>A0A6N8DR87</accession>
<name>A0A6N8DR87_RHOAC</name>
<organism evidence="3 4">
    <name type="scientific">Rhodoblastus acidophilus</name>
    <name type="common">Rhodopseudomonas acidophila</name>
    <dbReference type="NCBI Taxonomy" id="1074"/>
    <lineage>
        <taxon>Bacteria</taxon>
        <taxon>Pseudomonadati</taxon>
        <taxon>Pseudomonadota</taxon>
        <taxon>Alphaproteobacteria</taxon>
        <taxon>Hyphomicrobiales</taxon>
        <taxon>Rhodoblastaceae</taxon>
        <taxon>Rhodoblastus</taxon>
    </lineage>
</organism>
<dbReference type="EMBL" id="WNKS01000009">
    <property type="protein sequence ID" value="MTV31691.1"/>
    <property type="molecule type" value="Genomic_DNA"/>
</dbReference>
<dbReference type="GO" id="GO:0016020">
    <property type="term" value="C:membrane"/>
    <property type="evidence" value="ECO:0007669"/>
    <property type="project" value="InterPro"/>
</dbReference>
<reference evidence="3 4" key="1">
    <citation type="submission" date="2019-11" db="EMBL/GenBank/DDBJ databases">
        <title>Whole-genome sequence of a Rhodoblastus acidophilus DSM 142.</title>
        <authorList>
            <person name="Kyndt J.A."/>
            <person name="Meyer T.E."/>
        </authorList>
    </citation>
    <scope>NUCLEOTIDE SEQUENCE [LARGE SCALE GENOMIC DNA]</scope>
    <source>
        <strain evidence="3 4">DSM 142</strain>
    </source>
</reference>